<feature type="domain" description="Myb-like" evidence="3">
    <location>
        <begin position="782"/>
        <end position="824"/>
    </location>
</feature>
<dbReference type="AlphaFoldDB" id="A0A2T8JEY1"/>
<feature type="region of interest" description="Disordered" evidence="2">
    <location>
        <begin position="315"/>
        <end position="674"/>
    </location>
</feature>
<dbReference type="EMBL" id="CM008049">
    <property type="protein sequence ID" value="PVH48482.1"/>
    <property type="molecule type" value="Genomic_DNA"/>
</dbReference>
<name>A0A2T8JEY1_9POAL</name>
<dbReference type="PANTHER" id="PTHR47430">
    <property type="entry name" value="GB|AAC33480.1"/>
    <property type="match status" value="1"/>
</dbReference>
<evidence type="ECO:0008006" key="6">
    <source>
        <dbReference type="Google" id="ProtNLM"/>
    </source>
</evidence>
<dbReference type="Gene3D" id="1.10.10.60">
    <property type="entry name" value="Homeodomain-like"/>
    <property type="match status" value="3"/>
</dbReference>
<reference evidence="5" key="1">
    <citation type="submission" date="2018-04" db="EMBL/GenBank/DDBJ databases">
        <title>WGS assembly of Panicum hallii.</title>
        <authorList>
            <person name="Lovell J."/>
            <person name="Jenkins J."/>
            <person name="Lowry D."/>
            <person name="Mamidi S."/>
            <person name="Sreedasyam A."/>
            <person name="Weng X."/>
            <person name="Barry K."/>
            <person name="Bonette J."/>
            <person name="Campitelli B."/>
            <person name="Daum C."/>
            <person name="Gordon S."/>
            <person name="Gould B."/>
            <person name="Lipzen A."/>
            <person name="Macqueen A."/>
            <person name="Palacio-Mejia J."/>
            <person name="Plott C."/>
            <person name="Shakirov E."/>
            <person name="Shu S."/>
            <person name="Yoshinaga Y."/>
            <person name="Zane M."/>
            <person name="Rokhsar D."/>
            <person name="Grimwood J."/>
            <person name="Schmutz J."/>
            <person name="Juenger T."/>
        </authorList>
    </citation>
    <scope>NUCLEOTIDE SEQUENCE [LARGE SCALE GENOMIC DNA]</scope>
    <source>
        <strain evidence="5">FIL2</strain>
    </source>
</reference>
<dbReference type="CDD" id="cd00167">
    <property type="entry name" value="SANT"/>
    <property type="match status" value="3"/>
</dbReference>
<feature type="compositionally biased region" description="Basic and acidic residues" evidence="2">
    <location>
        <begin position="468"/>
        <end position="518"/>
    </location>
</feature>
<sequence length="995" mass="109263">MKQGWPEVPCLPAMEVRCGMRCEEGELRAPATISHPSYSKLRSPIPAVRHQHFPAHPGLLGTSLRPHVRRPPGSAPTCDGHSRPPPHQLGGGSSRPATMLGVALRPAQAPSRSICASASHPPSLGGDQWRRARYCPGNTAARPSPTKKKKSNPIQFPNPHRGSLLACSRPDLAGSHAAAGAVYKAIKDRRRRGGSGATPPAEAGPTKPPPAGARWHARARGPRGPADPDSGDCFRPAERAVLAGHRAGAVAVGVLPVPAGGRDPRGRSAKGRRLTGCWASGCTQTRRGGGGCSRHSVATVTDTRPLRRHSVGCDAVLSSPSRSAHSDAASPNRPHRRPRLLSQSLTPPAAPPPIKPLVSSCPRPLQPPHSQHIPSAAAGRRRSRGGWGSAGGVTSADSARAARDRPGGCGCRAKSRQRAATRASIGMERGSAAEYSEVKAVIGSNEEKKGQRSKKDKGQRKRKKDKAKGHGGDGDRSIESNDKNHSVEMEHAEVSAKMAEKLCSEHAEVIMSKRDAKKDRKKKKRNKEVDTISQKQIPDANDGSVGSEYVEMNKGEGEHDSTSKKGKRKHRDGETSSNGSCDQIVSGGDKKRKRKEPSVTLEEGNDVDVSKMGQNTEGKKKRRKERDNIAVDLSQNTPAGDGKNCNEEKKTSKDDNDGGKSRKVNMARRKDKGKRVSFTDDVEVFNIDGGGADEEGDGSGDSGLVHGKRFTPEEDAKLMEAIEKYAEMKQLGEKGLEMIRASMKHPELRGCWAEIATSLPHRPQMAVYKRARILLYRSAERKWTQEEYEIVRRFVEKNGTTWKELATDLGKSEIHVKDTWRRMKPKNLKKGSWTQDEYQNLFDLVNLDLRVKAHQKIAPSHRQLRDNISWEAISEKLTTRSNKDCCLKWYQQLASPLVKEGIWADTDDYLLMEALRKVDAVCVEDVDWERLLDHRSGELCRQRWNQMVRMIGGHREKPFIEQVEVLARRYCPEMLDYRKAESADLSPDELTGGTD</sequence>
<dbReference type="SUPFAM" id="SSF46689">
    <property type="entry name" value="Homeodomain-like"/>
    <property type="match status" value="2"/>
</dbReference>
<evidence type="ECO:0000313" key="5">
    <source>
        <dbReference type="EMBL" id="PVH48482.1"/>
    </source>
</evidence>
<dbReference type="PANTHER" id="PTHR47430:SF4">
    <property type="entry name" value="GB|AAC33480.1"/>
    <property type="match status" value="1"/>
</dbReference>
<feature type="domain" description="Myb-like" evidence="3">
    <location>
        <begin position="895"/>
        <end position="948"/>
    </location>
</feature>
<proteinExistence type="predicted"/>
<protein>
    <recommendedName>
        <fullName evidence="6">Myb-like domain-containing protein</fullName>
    </recommendedName>
</protein>
<evidence type="ECO:0000259" key="4">
    <source>
        <dbReference type="PROSITE" id="PS51294"/>
    </source>
</evidence>
<gene>
    <name evidence="5" type="ORF">PAHAL_4G339100</name>
</gene>
<organism evidence="5">
    <name type="scientific">Panicum hallii</name>
    <dbReference type="NCBI Taxonomy" id="206008"/>
    <lineage>
        <taxon>Eukaryota</taxon>
        <taxon>Viridiplantae</taxon>
        <taxon>Streptophyta</taxon>
        <taxon>Embryophyta</taxon>
        <taxon>Tracheophyta</taxon>
        <taxon>Spermatophyta</taxon>
        <taxon>Magnoliopsida</taxon>
        <taxon>Liliopsida</taxon>
        <taxon>Poales</taxon>
        <taxon>Poaceae</taxon>
        <taxon>PACMAD clade</taxon>
        <taxon>Panicoideae</taxon>
        <taxon>Panicodae</taxon>
        <taxon>Paniceae</taxon>
        <taxon>Panicinae</taxon>
        <taxon>Panicum</taxon>
        <taxon>Panicum sect. Panicum</taxon>
    </lineage>
</organism>
<feature type="region of interest" description="Disordered" evidence="2">
    <location>
        <begin position="188"/>
        <end position="233"/>
    </location>
</feature>
<dbReference type="InterPro" id="IPR001005">
    <property type="entry name" value="SANT/Myb"/>
</dbReference>
<dbReference type="InterPro" id="IPR009057">
    <property type="entry name" value="Homeodomain-like_sf"/>
</dbReference>
<feature type="domain" description="Myb-like" evidence="3">
    <location>
        <begin position="825"/>
        <end position="893"/>
    </location>
</feature>
<evidence type="ECO:0000259" key="3">
    <source>
        <dbReference type="PROSITE" id="PS50090"/>
    </source>
</evidence>
<dbReference type="SMART" id="SM00717">
    <property type="entry name" value="SANT"/>
    <property type="match status" value="4"/>
</dbReference>
<dbReference type="Pfam" id="PF13921">
    <property type="entry name" value="Myb_DNA-bind_6"/>
    <property type="match status" value="1"/>
</dbReference>
<dbReference type="PROSITE" id="PS51294">
    <property type="entry name" value="HTH_MYB"/>
    <property type="match status" value="1"/>
</dbReference>
<accession>A0A2T8JEY1</accession>
<feature type="region of interest" description="Disordered" evidence="2">
    <location>
        <begin position="112"/>
        <end position="168"/>
    </location>
</feature>
<keyword evidence="1" id="KW-0238">DNA-binding</keyword>
<feature type="compositionally biased region" description="Basic residues" evidence="2">
    <location>
        <begin position="661"/>
        <end position="674"/>
    </location>
</feature>
<dbReference type="Gramene" id="PVH48482">
    <property type="protein sequence ID" value="PVH48482"/>
    <property type="gene ID" value="PAHAL_4G339100"/>
</dbReference>
<dbReference type="PROSITE" id="PS50090">
    <property type="entry name" value="MYB_LIKE"/>
    <property type="match status" value="3"/>
</dbReference>
<evidence type="ECO:0000256" key="2">
    <source>
        <dbReference type="SAM" id="MobiDB-lite"/>
    </source>
</evidence>
<feature type="region of interest" description="Disordered" evidence="2">
    <location>
        <begin position="60"/>
        <end position="97"/>
    </location>
</feature>
<dbReference type="GO" id="GO:0003677">
    <property type="term" value="F:DNA binding"/>
    <property type="evidence" value="ECO:0007669"/>
    <property type="project" value="UniProtKB-KW"/>
</dbReference>
<feature type="compositionally biased region" description="Basic and acidic residues" evidence="2">
    <location>
        <begin position="644"/>
        <end position="660"/>
    </location>
</feature>
<feature type="domain" description="HTH myb-type" evidence="4">
    <location>
        <begin position="781"/>
        <end position="828"/>
    </location>
</feature>
<feature type="region of interest" description="Disordered" evidence="2">
    <location>
        <begin position="686"/>
        <end position="706"/>
    </location>
</feature>
<dbReference type="InterPro" id="IPR017930">
    <property type="entry name" value="Myb_dom"/>
</dbReference>
<feature type="compositionally biased region" description="Basic and acidic residues" evidence="2">
    <location>
        <begin position="551"/>
        <end position="563"/>
    </location>
</feature>
<dbReference type="Proteomes" id="UP000243499">
    <property type="component" value="Chromosome 4"/>
</dbReference>
<evidence type="ECO:0000256" key="1">
    <source>
        <dbReference type="ARBA" id="ARBA00023125"/>
    </source>
</evidence>
<feature type="compositionally biased region" description="Basic residues" evidence="2">
    <location>
        <begin position="451"/>
        <end position="467"/>
    </location>
</feature>